<dbReference type="SMART" id="SM00922">
    <property type="entry name" value="MR_MLE"/>
    <property type="match status" value="1"/>
</dbReference>
<dbReference type="SUPFAM" id="SSF51604">
    <property type="entry name" value="Enolase C-terminal domain-like"/>
    <property type="match status" value="1"/>
</dbReference>
<dbReference type="InterPro" id="IPR029065">
    <property type="entry name" value="Enolase_C-like"/>
</dbReference>
<accession>A0A095VQ40</accession>
<dbReference type="Pfam" id="PF13378">
    <property type="entry name" value="MR_MLE_C"/>
    <property type="match status" value="1"/>
</dbReference>
<dbReference type="Gene3D" id="3.30.390.10">
    <property type="entry name" value="Enolase-like, N-terminal domain"/>
    <property type="match status" value="1"/>
</dbReference>
<organism evidence="3 4">
    <name type="scientific">Tatumella morbirosei</name>
    <dbReference type="NCBI Taxonomy" id="642227"/>
    <lineage>
        <taxon>Bacteria</taxon>
        <taxon>Pseudomonadati</taxon>
        <taxon>Pseudomonadota</taxon>
        <taxon>Gammaproteobacteria</taxon>
        <taxon>Enterobacterales</taxon>
        <taxon>Erwiniaceae</taxon>
        <taxon>Tatumella</taxon>
    </lineage>
</organism>
<evidence type="ECO:0000313" key="3">
    <source>
        <dbReference type="EMBL" id="KGD76760.1"/>
    </source>
</evidence>
<dbReference type="GO" id="GO:0009063">
    <property type="term" value="P:amino acid catabolic process"/>
    <property type="evidence" value="ECO:0007669"/>
    <property type="project" value="InterPro"/>
</dbReference>
<gene>
    <name evidence="3" type="ORF">HA49_04555</name>
</gene>
<dbReference type="GO" id="GO:0046872">
    <property type="term" value="F:metal ion binding"/>
    <property type="evidence" value="ECO:0007669"/>
    <property type="project" value="UniProtKB-KW"/>
</dbReference>
<dbReference type="Gene3D" id="3.20.20.120">
    <property type="entry name" value="Enolase-like C-terminal domain"/>
    <property type="match status" value="1"/>
</dbReference>
<protein>
    <submittedName>
        <fullName evidence="3">Mandelate racemase</fullName>
    </submittedName>
</protein>
<dbReference type="RefSeq" id="WP_038017209.1">
    <property type="nucleotide sequence ID" value="NZ_JPKR02000001.1"/>
</dbReference>
<evidence type="ECO:0000313" key="4">
    <source>
        <dbReference type="Proteomes" id="UP000029577"/>
    </source>
</evidence>
<feature type="domain" description="Mandelate racemase/muconate lactonizing enzyme C-terminal" evidence="2">
    <location>
        <begin position="140"/>
        <end position="236"/>
    </location>
</feature>
<dbReference type="Proteomes" id="UP000029577">
    <property type="component" value="Unassembled WGS sequence"/>
</dbReference>
<dbReference type="PROSITE" id="PS00909">
    <property type="entry name" value="MR_MLE_2"/>
    <property type="match status" value="1"/>
</dbReference>
<evidence type="ECO:0000259" key="2">
    <source>
        <dbReference type="SMART" id="SM00922"/>
    </source>
</evidence>
<dbReference type="InterPro" id="IPR029017">
    <property type="entry name" value="Enolase-like_N"/>
</dbReference>
<dbReference type="InterPro" id="IPR036849">
    <property type="entry name" value="Enolase-like_C_sf"/>
</dbReference>
<evidence type="ECO:0000256" key="1">
    <source>
        <dbReference type="ARBA" id="ARBA00022723"/>
    </source>
</evidence>
<dbReference type="InterPro" id="IPR018110">
    <property type="entry name" value="Mandel_Rmase/mucon_lact_enz_CS"/>
</dbReference>
<dbReference type="EMBL" id="JPKR02000001">
    <property type="protein sequence ID" value="KGD76760.1"/>
    <property type="molecule type" value="Genomic_DNA"/>
</dbReference>
<reference evidence="3" key="1">
    <citation type="submission" date="2014-12" db="EMBL/GenBank/DDBJ databases">
        <title>The draft genome of the Tatumella morbirosei type strain, LMG23360T isolated from pineapple rot.</title>
        <authorList>
            <person name="Smits T.H."/>
            <person name="Palmer M."/>
            <person name="Venter S.N."/>
            <person name="Duffy B."/>
            <person name="Steenkamp E.T."/>
            <person name="Chan W.Y."/>
            <person name="Coutinho T.A."/>
            <person name="Coetzee M.P."/>
            <person name="De Maayer P."/>
        </authorList>
    </citation>
    <scope>NUCLEOTIDE SEQUENCE [LARGE SCALE GENOMIC DNA]</scope>
    <source>
        <strain evidence="3">LMG 23360</strain>
    </source>
</reference>
<name>A0A095VQ40_9GAMM</name>
<dbReference type="SFLD" id="SFLDS00001">
    <property type="entry name" value="Enolase"/>
    <property type="match status" value="1"/>
</dbReference>
<dbReference type="InterPro" id="IPR013342">
    <property type="entry name" value="Mandelate_racemase_C"/>
</dbReference>
<sequence>MKIRLWRGELHYSGVTLYTASSGPVSGLDTLWLTLEDQGQCGLGEVRLNISYLHGYTAEQVITNLLPVLSDWQTLPVGQELLSAIHGPESPLLAPGRMLLDMAVHDFLARSQQQTLAEFLGGTAGNAEFSTNQTLFWGSEQQLLTQAHQYVSRGFTQLKLRVGISDFDTDLARLTLLRDTFGQQISLAVDVNGQWTLPQARQAFARLQPLQLSYIEQPLAASQDAELPALQEYGIPVMLDESLNSEAALQRLMAAEGRLWGHLKLVKLGGIAPLVSAARQLKAAGVPFMIGQMNEGHAATAAALQLCYLLQPAFAELYGADGLTDDPASGLTYQQGRIRASDIPGLGVRFDMTTATLLQEFSDAKTR</sequence>
<keyword evidence="1" id="KW-0479">Metal-binding</keyword>
<dbReference type="AlphaFoldDB" id="A0A095VQ40"/>
<dbReference type="PANTHER" id="PTHR48073">
    <property type="entry name" value="O-SUCCINYLBENZOATE SYNTHASE-RELATED"/>
    <property type="match status" value="1"/>
</dbReference>
<proteinExistence type="predicted"/>
<dbReference type="eggNOG" id="COG4948">
    <property type="taxonomic scope" value="Bacteria"/>
</dbReference>
<dbReference type="STRING" id="642227.HA49_04555"/>
<comment type="caution">
    <text evidence="3">The sequence shown here is derived from an EMBL/GenBank/DDBJ whole genome shotgun (WGS) entry which is preliminary data.</text>
</comment>
<dbReference type="PANTHER" id="PTHR48073:SF2">
    <property type="entry name" value="O-SUCCINYLBENZOATE SYNTHASE"/>
    <property type="match status" value="1"/>
</dbReference>
<dbReference type="OrthoDB" id="9802699at2"/>
<dbReference type="SUPFAM" id="SSF54826">
    <property type="entry name" value="Enolase N-terminal domain-like"/>
    <property type="match status" value="1"/>
</dbReference>
<dbReference type="GO" id="GO:0003824">
    <property type="term" value="F:catalytic activity"/>
    <property type="evidence" value="ECO:0007669"/>
    <property type="project" value="UniProtKB-ARBA"/>
</dbReference>
<keyword evidence="4" id="KW-1185">Reference proteome</keyword>